<keyword evidence="2" id="KW-1185">Reference proteome</keyword>
<evidence type="ECO:0000313" key="2">
    <source>
        <dbReference type="Proteomes" id="UP001606099"/>
    </source>
</evidence>
<evidence type="ECO:0000313" key="1">
    <source>
        <dbReference type="EMBL" id="MFG6448536.1"/>
    </source>
</evidence>
<gene>
    <name evidence="1" type="ORF">ACG0Z6_09830</name>
</gene>
<comment type="caution">
    <text evidence="1">The sequence shown here is derived from an EMBL/GenBank/DDBJ whole genome shotgun (WGS) entry which is preliminary data.</text>
</comment>
<proteinExistence type="predicted"/>
<accession>A0ABW7FW50</accession>
<sequence>MSDSSEDFFALPAFAPEQALQQLRRWLREQRALSERGASFTLAGSEVLRLGVQGAVLEVQLAKRPAQSPEWELQRCTQAADVRRVKDEITRRLRRWSEDD</sequence>
<organism evidence="1 2">
    <name type="scientific">Roseateles rivi</name>
    <dbReference type="NCBI Taxonomy" id="3299028"/>
    <lineage>
        <taxon>Bacteria</taxon>
        <taxon>Pseudomonadati</taxon>
        <taxon>Pseudomonadota</taxon>
        <taxon>Betaproteobacteria</taxon>
        <taxon>Burkholderiales</taxon>
        <taxon>Sphaerotilaceae</taxon>
        <taxon>Roseateles</taxon>
    </lineage>
</organism>
<protein>
    <submittedName>
        <fullName evidence="1">Uncharacterized protein</fullName>
    </submittedName>
</protein>
<dbReference type="EMBL" id="JBIGHZ010000003">
    <property type="protein sequence ID" value="MFG6448536.1"/>
    <property type="molecule type" value="Genomic_DNA"/>
</dbReference>
<dbReference type="RefSeq" id="WP_394460854.1">
    <property type="nucleotide sequence ID" value="NZ_JBIGHZ010000003.1"/>
</dbReference>
<reference evidence="1 2" key="1">
    <citation type="submission" date="2024-08" db="EMBL/GenBank/DDBJ databases">
        <authorList>
            <person name="Lu H."/>
        </authorList>
    </citation>
    <scope>NUCLEOTIDE SEQUENCE [LARGE SCALE GENOMIC DNA]</scope>
    <source>
        <strain evidence="1 2">BYS180W</strain>
    </source>
</reference>
<name>A0ABW7FW50_9BURK</name>
<dbReference type="Proteomes" id="UP001606099">
    <property type="component" value="Unassembled WGS sequence"/>
</dbReference>